<gene>
    <name evidence="1" type="ORF">GCM10007938_30960</name>
</gene>
<reference evidence="2" key="1">
    <citation type="journal article" date="2019" name="Int. J. Syst. Evol. Microbiol.">
        <title>The Global Catalogue of Microorganisms (GCM) 10K type strain sequencing project: providing services to taxonomists for standard genome sequencing and annotation.</title>
        <authorList>
            <consortium name="The Broad Institute Genomics Platform"/>
            <consortium name="The Broad Institute Genome Sequencing Center for Infectious Disease"/>
            <person name="Wu L."/>
            <person name="Ma J."/>
        </authorList>
    </citation>
    <scope>NUCLEOTIDE SEQUENCE [LARGE SCALE GENOMIC DNA]</scope>
    <source>
        <strain evidence="2">NBRC 108723</strain>
    </source>
</reference>
<proteinExistence type="predicted"/>
<evidence type="ECO:0008006" key="3">
    <source>
        <dbReference type="Google" id="ProtNLM"/>
    </source>
</evidence>
<protein>
    <recommendedName>
        <fullName evidence="3">Heat-shock protein HtpX</fullName>
    </recommendedName>
</protein>
<comment type="caution">
    <text evidence="1">The sequence shown here is derived from an EMBL/GenBank/DDBJ whole genome shotgun (WGS) entry which is preliminary data.</text>
</comment>
<evidence type="ECO:0000313" key="2">
    <source>
        <dbReference type="Proteomes" id="UP001157138"/>
    </source>
</evidence>
<dbReference type="EMBL" id="BSPW01000073">
    <property type="protein sequence ID" value="GLT19314.1"/>
    <property type="molecule type" value="Genomic_DNA"/>
</dbReference>
<dbReference type="RefSeq" id="WP_284193173.1">
    <property type="nucleotide sequence ID" value="NZ_BSPW01000073.1"/>
</dbReference>
<organism evidence="1 2">
    <name type="scientific">Vibrio zhanjiangensis</name>
    <dbReference type="NCBI Taxonomy" id="1046128"/>
    <lineage>
        <taxon>Bacteria</taxon>
        <taxon>Pseudomonadati</taxon>
        <taxon>Pseudomonadota</taxon>
        <taxon>Gammaproteobacteria</taxon>
        <taxon>Vibrionales</taxon>
        <taxon>Vibrionaceae</taxon>
        <taxon>Vibrio</taxon>
    </lineage>
</organism>
<name>A0ABQ6F263_9VIBR</name>
<accession>A0ABQ6F263</accession>
<dbReference type="Proteomes" id="UP001157138">
    <property type="component" value="Unassembled WGS sequence"/>
</dbReference>
<keyword evidence="2" id="KW-1185">Reference proteome</keyword>
<sequence length="55" mass="6092">MAETHNYQMAIDLLCCHLGISEEEAKQQLGICAQQQVKKHVAEAHQTIASANQDN</sequence>
<evidence type="ECO:0000313" key="1">
    <source>
        <dbReference type="EMBL" id="GLT19314.1"/>
    </source>
</evidence>